<evidence type="ECO:0000313" key="2">
    <source>
        <dbReference type="EMBL" id="MEJ8566452.1"/>
    </source>
</evidence>
<keyword evidence="1" id="KW-0472">Membrane</keyword>
<organism evidence="2 3">
    <name type="scientific">Elongatibacter sediminis</name>
    <dbReference type="NCBI Taxonomy" id="3119006"/>
    <lineage>
        <taxon>Bacteria</taxon>
        <taxon>Pseudomonadati</taxon>
        <taxon>Pseudomonadota</taxon>
        <taxon>Gammaproteobacteria</taxon>
        <taxon>Chromatiales</taxon>
        <taxon>Wenzhouxiangellaceae</taxon>
        <taxon>Elongatibacter</taxon>
    </lineage>
</organism>
<dbReference type="EMBL" id="JAZHOG010000001">
    <property type="protein sequence ID" value="MEJ8566452.1"/>
    <property type="molecule type" value="Genomic_DNA"/>
</dbReference>
<keyword evidence="1" id="KW-1133">Transmembrane helix</keyword>
<name>A0AAW9R9N8_9GAMM</name>
<gene>
    <name evidence="2" type="ORF">V3330_02335</name>
</gene>
<accession>A0AAW9R9N8</accession>
<comment type="caution">
    <text evidence="2">The sequence shown here is derived from an EMBL/GenBank/DDBJ whole genome shotgun (WGS) entry which is preliminary data.</text>
</comment>
<feature type="transmembrane region" description="Helical" evidence="1">
    <location>
        <begin position="68"/>
        <end position="97"/>
    </location>
</feature>
<dbReference type="Proteomes" id="UP001359886">
    <property type="component" value="Unassembled WGS sequence"/>
</dbReference>
<feature type="transmembrane region" description="Helical" evidence="1">
    <location>
        <begin position="26"/>
        <end position="48"/>
    </location>
</feature>
<evidence type="ECO:0000313" key="3">
    <source>
        <dbReference type="Proteomes" id="UP001359886"/>
    </source>
</evidence>
<keyword evidence="3" id="KW-1185">Reference proteome</keyword>
<sequence>MNSEERSQDVDWALINQAIARLRASVMAIAIGLTAGTGLFVATVWLVIRGGDPVGPTLGLLRHFLPGYSVTWAGAFLGFFYAALLGAIVGWVVAFIYNRVAARRNGG</sequence>
<keyword evidence="1" id="KW-0812">Transmembrane</keyword>
<evidence type="ECO:0000256" key="1">
    <source>
        <dbReference type="SAM" id="Phobius"/>
    </source>
</evidence>
<protein>
    <submittedName>
        <fullName evidence="2">Uncharacterized protein</fullName>
    </submittedName>
</protein>
<reference evidence="2 3" key="1">
    <citation type="submission" date="2024-02" db="EMBL/GenBank/DDBJ databases">
        <title>A novel Wenzhouxiangellaceae bacterium, isolated from coastal sediments.</title>
        <authorList>
            <person name="Du Z.-J."/>
            <person name="Ye Y.-Q."/>
            <person name="Zhang X.-Y."/>
        </authorList>
    </citation>
    <scope>NUCLEOTIDE SEQUENCE [LARGE SCALE GENOMIC DNA]</scope>
    <source>
        <strain evidence="2 3">CH-27</strain>
    </source>
</reference>
<proteinExistence type="predicted"/>
<dbReference type="AlphaFoldDB" id="A0AAW9R9N8"/>
<dbReference type="RefSeq" id="WP_354693771.1">
    <property type="nucleotide sequence ID" value="NZ_JAZHOG010000001.1"/>
</dbReference>